<evidence type="ECO:0000313" key="2">
    <source>
        <dbReference type="Proteomes" id="UP001607125"/>
    </source>
</evidence>
<dbReference type="Proteomes" id="UP001607125">
    <property type="component" value="Unassembled WGS sequence"/>
</dbReference>
<evidence type="ECO:0000313" key="1">
    <source>
        <dbReference type="EMBL" id="MFH0263833.1"/>
    </source>
</evidence>
<proteinExistence type="predicted"/>
<name>A0ABW7ITK2_9VIBR</name>
<accession>A0ABW7ITK2</accession>
<keyword evidence="2" id="KW-1185">Reference proteome</keyword>
<dbReference type="InterPro" id="IPR029068">
    <property type="entry name" value="Glyas_Bleomycin-R_OHBP_Dase"/>
</dbReference>
<dbReference type="EMBL" id="JBIHSF010000011">
    <property type="protein sequence ID" value="MFH0263833.1"/>
    <property type="molecule type" value="Genomic_DNA"/>
</dbReference>
<comment type="caution">
    <text evidence="1">The sequence shown here is derived from an EMBL/GenBank/DDBJ whole genome shotgun (WGS) entry which is preliminary data.</text>
</comment>
<dbReference type="SUPFAM" id="SSF54593">
    <property type="entry name" value="Glyoxalase/Bleomycin resistance protein/Dihydroxybiphenyl dioxygenase"/>
    <property type="match status" value="1"/>
</dbReference>
<gene>
    <name evidence="1" type="ORF">ACGRH2_25835</name>
</gene>
<organism evidence="1 2">
    <name type="scientific">Vibrio barjaei</name>
    <dbReference type="NCBI Taxonomy" id="1676683"/>
    <lineage>
        <taxon>Bacteria</taxon>
        <taxon>Pseudomonadati</taxon>
        <taxon>Pseudomonadota</taxon>
        <taxon>Gammaproteobacteria</taxon>
        <taxon>Vibrionales</taxon>
        <taxon>Vibrionaceae</taxon>
        <taxon>Vibrio</taxon>
    </lineage>
</organism>
<dbReference type="RefSeq" id="WP_394630421.1">
    <property type="nucleotide sequence ID" value="NZ_JBIHSF010000011.1"/>
</dbReference>
<sequence>MDFNDLIPELLVTNIGLSEEFYTTELGFSVAFRRDGFVFLTFNSAQLMLTQLKPDSWVNGESDAPLGRGMNLTFKVTSEWLDSLVVAPSDVFLPLQTETYQTGESEMVVRQTIVKDPDGYLIRFICQSTAQAIV</sequence>
<protein>
    <submittedName>
        <fullName evidence="1">VOC family protein</fullName>
    </submittedName>
</protein>
<dbReference type="Gene3D" id="3.10.180.10">
    <property type="entry name" value="2,3-Dihydroxybiphenyl 1,2-Dioxygenase, domain 1"/>
    <property type="match status" value="1"/>
</dbReference>
<reference evidence="1 2" key="1">
    <citation type="submission" date="2024-10" db="EMBL/GenBank/DDBJ databases">
        <authorList>
            <person name="Yibar A."/>
            <person name="Saticioglu I.B."/>
            <person name="Duman M."/>
            <person name="Ajmi N."/>
            <person name="Gurler F."/>
            <person name="Ay H."/>
            <person name="Onuk E."/>
            <person name="Guler S."/>
            <person name="Romalde J.L."/>
        </authorList>
    </citation>
    <scope>NUCLEOTIDE SEQUENCE [LARGE SCALE GENOMIC DNA]</scope>
    <source>
        <strain evidence="1 2">1-TCBS-B</strain>
    </source>
</reference>